<protein>
    <submittedName>
        <fullName evidence="1">Uncharacterized protein</fullName>
    </submittedName>
</protein>
<sequence>MSIDSSNPDPETHSEEVFILACPDRSLGCQLANGWEWMNFLTT</sequence>
<proteinExistence type="predicted"/>
<name>A0ABS2PYF2_9BACL</name>
<evidence type="ECO:0000313" key="2">
    <source>
        <dbReference type="Proteomes" id="UP000808914"/>
    </source>
</evidence>
<comment type="caution">
    <text evidence="1">The sequence shown here is derived from an EMBL/GenBank/DDBJ whole genome shotgun (WGS) entry which is preliminary data.</text>
</comment>
<accession>A0ABS2PYF2</accession>
<organism evidence="1 2">
    <name type="scientific">Scopulibacillus daqui</name>
    <dbReference type="NCBI Taxonomy" id="1469162"/>
    <lineage>
        <taxon>Bacteria</taxon>
        <taxon>Bacillati</taxon>
        <taxon>Bacillota</taxon>
        <taxon>Bacilli</taxon>
        <taxon>Bacillales</taxon>
        <taxon>Sporolactobacillaceae</taxon>
        <taxon>Scopulibacillus</taxon>
    </lineage>
</organism>
<reference evidence="1 2" key="1">
    <citation type="submission" date="2021-01" db="EMBL/GenBank/DDBJ databases">
        <title>Genomic Encyclopedia of Type Strains, Phase IV (KMG-IV): sequencing the most valuable type-strain genomes for metagenomic binning, comparative biology and taxonomic classification.</title>
        <authorList>
            <person name="Goeker M."/>
        </authorList>
    </citation>
    <scope>NUCLEOTIDE SEQUENCE [LARGE SCALE GENOMIC DNA]</scope>
    <source>
        <strain evidence="1 2">DSM 28236</strain>
    </source>
</reference>
<dbReference type="Proteomes" id="UP000808914">
    <property type="component" value="Unassembled WGS sequence"/>
</dbReference>
<dbReference type="EMBL" id="JAFBER010000005">
    <property type="protein sequence ID" value="MBM7644981.1"/>
    <property type="molecule type" value="Genomic_DNA"/>
</dbReference>
<gene>
    <name evidence="1" type="ORF">JOD45_001190</name>
</gene>
<keyword evidence="2" id="KW-1185">Reference proteome</keyword>
<evidence type="ECO:0000313" key="1">
    <source>
        <dbReference type="EMBL" id="MBM7644981.1"/>
    </source>
</evidence>